<dbReference type="Gene3D" id="3.30.559.30">
    <property type="entry name" value="Nonribosomal peptide synthetase, condensation domain"/>
    <property type="match status" value="2"/>
</dbReference>
<dbReference type="PROSITE" id="PS00012">
    <property type="entry name" value="PHOSPHOPANTETHEINE"/>
    <property type="match status" value="2"/>
</dbReference>
<dbReference type="GO" id="GO:0047527">
    <property type="term" value="F:2,3-dihydroxybenzoate-serine ligase activity"/>
    <property type="evidence" value="ECO:0007669"/>
    <property type="project" value="TreeGrafter"/>
</dbReference>
<dbReference type="SMART" id="SM00823">
    <property type="entry name" value="PKS_PP"/>
    <property type="match status" value="2"/>
</dbReference>
<dbReference type="GO" id="GO:0009366">
    <property type="term" value="C:enterobactin synthetase complex"/>
    <property type="evidence" value="ECO:0007669"/>
    <property type="project" value="TreeGrafter"/>
</dbReference>
<dbReference type="InterPro" id="IPR000873">
    <property type="entry name" value="AMP-dep_synth/lig_dom"/>
</dbReference>
<evidence type="ECO:0000256" key="1">
    <source>
        <dbReference type="ARBA" id="ARBA00001957"/>
    </source>
</evidence>
<dbReference type="RefSeq" id="WP_062763025.1">
    <property type="nucleotide sequence ID" value="NZ_CP121045.1"/>
</dbReference>
<dbReference type="GO" id="GO:0005829">
    <property type="term" value="C:cytosol"/>
    <property type="evidence" value="ECO:0007669"/>
    <property type="project" value="TreeGrafter"/>
</dbReference>
<dbReference type="InterPro" id="IPR045851">
    <property type="entry name" value="AMP-bd_C_sf"/>
</dbReference>
<dbReference type="PANTHER" id="PTHR45527">
    <property type="entry name" value="NONRIBOSOMAL PEPTIDE SYNTHETASE"/>
    <property type="match status" value="1"/>
</dbReference>
<organism evidence="6 7">
    <name type="scientific">Tistrella mobilis</name>
    <dbReference type="NCBI Taxonomy" id="171437"/>
    <lineage>
        <taxon>Bacteria</taxon>
        <taxon>Pseudomonadati</taxon>
        <taxon>Pseudomonadota</taxon>
        <taxon>Alphaproteobacteria</taxon>
        <taxon>Geminicoccales</taxon>
        <taxon>Geminicoccaceae</taxon>
        <taxon>Tistrella</taxon>
    </lineage>
</organism>
<dbReference type="InterPro" id="IPR020845">
    <property type="entry name" value="AMP-binding_CS"/>
</dbReference>
<feature type="region of interest" description="Disordered" evidence="4">
    <location>
        <begin position="2102"/>
        <end position="2132"/>
    </location>
</feature>
<name>A0A162LD62_9PROT</name>
<dbReference type="SUPFAM" id="SSF47336">
    <property type="entry name" value="ACP-like"/>
    <property type="match status" value="2"/>
</dbReference>
<dbReference type="Gene3D" id="3.30.559.10">
    <property type="entry name" value="Chloramphenicol acetyltransferase-like domain"/>
    <property type="match status" value="2"/>
</dbReference>
<dbReference type="InterPro" id="IPR042099">
    <property type="entry name" value="ANL_N_sf"/>
</dbReference>
<dbReference type="SUPFAM" id="SSF52777">
    <property type="entry name" value="CoA-dependent acyltransferases"/>
    <property type="match status" value="4"/>
</dbReference>
<sequence>MTAPHFIAHQNIWLDERLNTGPGSYHIGGYVELRGPLEIDIFGAALKAVAVAHAGLHMQPVPEGDGFRLLVCQDTFSSPVSVDLSQEENPVAAANAWMAADFRRIFPAGAPLFRWGLIRLAADRHFWTKTYHHLIVDGHAISRIVQDAAHAYTSLLAGRDPGLAGSDPLAIGDPLAGDGVSARRHWSTVLAAAPPVLNPVPPLPPPHFGPPDFGPPDLAPPEPGMPGRRTRIGLERRVYDGLTRLAAEAGAGLPQLLLVLASAALLRRAGRDALVAGLPVANRPTAAHKAAVGLFATMQPAIVAIDATDRPLDVAAALARRMRSAYRHRSIAFAEQAAMLAAVRGRGTPAFDLTLSFEPHDYDARFGPATATAHTLSTGREPHPLSIFVRDYHDGAAVTVDLDWRSDVFAADDIPALIARFDRLCHRLLDQPEASLGRLDRPDAGTLARLGRLGRGRPPRPGDLAPLTDAIAAQAAATPAALAVVDAATGDRVDYQGLVARAGRRAAALQRAGAGPETVIGLAHPSGIEAVVSRLAVSMAGAAWLPLDPEDPPARRAAMRDQARPLLVLDDQSARALDLTVAADARPAARPVHPEQLAYLLFTSGSTGTPKPVAVPHRALAMHMAWMGRRYPLGPDDVVLQKTPAGFDASIWEFLAPLMAGARLVLAPAGSHRNPEMIGRLCADHSATILQATPTLIDALAASGALARAGRLRRLFAGGEILGPATIAAARAALPADAALINLYGPTECCIDASAADIPADLQGAAPLGDPVDGASLKVIDAAGDPVGPGVAGELAIGGLAVGRGYHGDPVRTALAFRPDPEAEMPGARRYLTGDRVRRTERDALLALGRIDGQIKLGGRRIEPGEIEAALMAHPAIAQAGAALLPATDDAAPRLGACIVLRPGHPAPAPDELRRHLAARLPAVLHPAVITTADRLPLSRSGKLDRRALGQAMAGEAPATAARARLDGPLQAEIAAIWAEVLDLPMPGSGADFFALGGHSLKAMQVATRLRAVFDVEIGLEELFDHPRLDDLAALVAARRRDAPAAPDPVLDILPVPAGSLRPLSFAQERIWFLAQWPDGAVAYNMAMAVRIDGPLDVTAFAEAAAVLPDRHPMLRTCFAAPDGVPLQRVDPEARLMLATRDLRDLDPAARDAAVTEAAARDAATPFDLTRAPLLRLTLLRLADDAHVLLVNLHHIAGDGWSGQIVLEELTALYAARIGAGPDLPPAPALTYADVADWQRRRLNEAEARRQLDHWRGVLTDPPVLDLPTDRPRPPVVSSDGGCLVRDLPADLPDDLRRLAAAAGGTPFMVMTALFGLLLGRMAGQDEVVIGTPVTNRPDRRLEDLVGFFTNTLPLRLDLKGGDLPALLSRTRATCLAAFDHPDLPFERLVDAFAPERSLAHTPLFQVMLAWQLAGASRLELPGLAVSRLAPAFTAAKFDLMLSVEDSGRSMSWRFDYRAELFEPRTIALIADRLTALIRAAARHPAARLPELFEAPVPTVPAPPAPASDVVDVILARLDADPGRIALVDAATGISLSAAELAARARRRAAGLVAAGIGPDRIVALAHPRGAELVVSMLAVAIAGGAWLALDEDEPEARRALILATAAPDLVLDADGAAWIDAAAGDHPLPAGARHPDRLAYLLFTSGSTGTPKPVAVPHRALARHMAWMNRSFPLDAADAVLQKTPTGFDASVWEFQAPLMTGARLVLAPSGSHRAPETLGRLLDAHGITILQATPTLVDALAATDALARGRRLRRLFIGGEALGTPTIRAARAALPAGCAVINLYGPTECCIDATAWVADDLPQDLPQTGTAPLGAAIDGVHLMVLDRTGRPVPPGLPGELAIGGETVGRGYHGDPVRTALAFRPDPAAPCPGARCYLTGDRVLVDARGRLRYQGRIDAQMKLRGQRIEPGEIEAVLSAHPAIARAGVTVISAEGGETLVAWLTCHPGQTLPAADVLRRHVARHLPIHMIPARFIATDSLPLTASGKLDRRALAARPLPAADRPAGGDAPASPVEILIADIWAEVLDRPAIARSDDFFALGGHSLKAVRMLARLNEALPVEVPLRTVFENPTVATLAAALDALTDAALAGDDDLAALLAEIEALPETDGPETDGPGTDGPEAETFPDTAAQ</sequence>
<feature type="domain" description="Carrier" evidence="5">
    <location>
        <begin position="965"/>
        <end position="1040"/>
    </location>
</feature>
<dbReference type="Gene3D" id="1.10.1200.10">
    <property type="entry name" value="ACP-like"/>
    <property type="match status" value="2"/>
</dbReference>
<evidence type="ECO:0000313" key="6">
    <source>
        <dbReference type="EMBL" id="KYO54416.1"/>
    </source>
</evidence>
<dbReference type="InterPro" id="IPR036736">
    <property type="entry name" value="ACP-like_sf"/>
</dbReference>
<dbReference type="InterPro" id="IPR006162">
    <property type="entry name" value="Ppantetheine_attach_site"/>
</dbReference>
<dbReference type="PROSITE" id="PS00455">
    <property type="entry name" value="AMP_BINDING"/>
    <property type="match status" value="2"/>
</dbReference>
<dbReference type="SUPFAM" id="SSF56801">
    <property type="entry name" value="Acetyl-CoA synthetase-like"/>
    <property type="match status" value="2"/>
</dbReference>
<dbReference type="InterPro" id="IPR025110">
    <property type="entry name" value="AMP-bd_C"/>
</dbReference>
<gene>
    <name evidence="6" type="ORF">AUP44_25205</name>
</gene>
<dbReference type="Proteomes" id="UP000075787">
    <property type="component" value="Unassembled WGS sequence"/>
</dbReference>
<accession>A0A162LD62</accession>
<dbReference type="CDD" id="cd05930">
    <property type="entry name" value="A_NRPS"/>
    <property type="match status" value="2"/>
</dbReference>
<evidence type="ECO:0000313" key="7">
    <source>
        <dbReference type="Proteomes" id="UP000075787"/>
    </source>
</evidence>
<dbReference type="OrthoDB" id="9770470at2"/>
<dbReference type="NCBIfam" id="TIGR01733">
    <property type="entry name" value="AA-adenyl-dom"/>
    <property type="match status" value="2"/>
</dbReference>
<dbReference type="EMBL" id="LPZR01000089">
    <property type="protein sequence ID" value="KYO54416.1"/>
    <property type="molecule type" value="Genomic_DNA"/>
</dbReference>
<dbReference type="InterPro" id="IPR023213">
    <property type="entry name" value="CAT-like_dom_sf"/>
</dbReference>
<dbReference type="CDD" id="cd19531">
    <property type="entry name" value="LCL_NRPS-like"/>
    <property type="match status" value="1"/>
</dbReference>
<dbReference type="GeneID" id="97241034"/>
<dbReference type="InterPro" id="IPR009081">
    <property type="entry name" value="PP-bd_ACP"/>
</dbReference>
<dbReference type="Pfam" id="PF00668">
    <property type="entry name" value="Condensation"/>
    <property type="match status" value="2"/>
</dbReference>
<proteinExistence type="predicted"/>
<dbReference type="Pfam" id="PF00550">
    <property type="entry name" value="PP-binding"/>
    <property type="match status" value="2"/>
</dbReference>
<dbReference type="Gene3D" id="3.40.50.12780">
    <property type="entry name" value="N-terminal domain of ligase-like"/>
    <property type="match status" value="2"/>
</dbReference>
<comment type="cofactor">
    <cofactor evidence="1">
        <name>pantetheine 4'-phosphate</name>
        <dbReference type="ChEBI" id="CHEBI:47942"/>
    </cofactor>
</comment>
<comment type="caution">
    <text evidence="6">The sequence shown here is derived from an EMBL/GenBank/DDBJ whole genome shotgun (WGS) entry which is preliminary data.</text>
</comment>
<dbReference type="Pfam" id="PF13193">
    <property type="entry name" value="AMP-binding_C"/>
    <property type="match status" value="2"/>
</dbReference>
<dbReference type="InterPro" id="IPR010071">
    <property type="entry name" value="AA_adenyl_dom"/>
</dbReference>
<keyword evidence="2" id="KW-0596">Phosphopantetheine</keyword>
<protein>
    <recommendedName>
        <fullName evidence="5">Carrier domain-containing protein</fullName>
    </recommendedName>
</protein>
<keyword evidence="3" id="KW-0597">Phosphoprotein</keyword>
<dbReference type="GO" id="GO:0043041">
    <property type="term" value="P:amino acid activation for nonribosomal peptide biosynthetic process"/>
    <property type="evidence" value="ECO:0007669"/>
    <property type="project" value="TreeGrafter"/>
</dbReference>
<feature type="domain" description="Carrier" evidence="5">
    <location>
        <begin position="2010"/>
        <end position="2085"/>
    </location>
</feature>
<dbReference type="FunFam" id="1.10.1200.10:FF:000016">
    <property type="entry name" value="Non-ribosomal peptide synthase"/>
    <property type="match status" value="1"/>
</dbReference>
<evidence type="ECO:0000259" key="5">
    <source>
        <dbReference type="PROSITE" id="PS50075"/>
    </source>
</evidence>
<reference evidence="6 7" key="1">
    <citation type="submission" date="2015-12" db="EMBL/GenBank/DDBJ databases">
        <title>Genome sequence of Tistrella mobilis MCCC 1A02139.</title>
        <authorList>
            <person name="Lu L."/>
            <person name="Lai Q."/>
            <person name="Shao Z."/>
            <person name="Qian P."/>
        </authorList>
    </citation>
    <scope>NUCLEOTIDE SEQUENCE [LARGE SCALE GENOMIC DNA]</scope>
    <source>
        <strain evidence="6 7">MCCC 1A02139</strain>
    </source>
</reference>
<dbReference type="PROSITE" id="PS50075">
    <property type="entry name" value="CARRIER"/>
    <property type="match status" value="2"/>
</dbReference>
<dbReference type="GO" id="GO:0009239">
    <property type="term" value="P:enterobactin biosynthetic process"/>
    <property type="evidence" value="ECO:0007669"/>
    <property type="project" value="TreeGrafter"/>
</dbReference>
<dbReference type="PANTHER" id="PTHR45527:SF1">
    <property type="entry name" value="FATTY ACID SYNTHASE"/>
    <property type="match status" value="1"/>
</dbReference>
<evidence type="ECO:0000256" key="2">
    <source>
        <dbReference type="ARBA" id="ARBA00022450"/>
    </source>
</evidence>
<dbReference type="InterPro" id="IPR001242">
    <property type="entry name" value="Condensation_dom"/>
</dbReference>
<dbReference type="FunFam" id="3.30.300.30:FF:000015">
    <property type="entry name" value="Nonribosomal peptide synthase SidD"/>
    <property type="match status" value="1"/>
</dbReference>
<dbReference type="GO" id="GO:0072330">
    <property type="term" value="P:monocarboxylic acid biosynthetic process"/>
    <property type="evidence" value="ECO:0007669"/>
    <property type="project" value="UniProtKB-ARBA"/>
</dbReference>
<evidence type="ECO:0000256" key="4">
    <source>
        <dbReference type="SAM" id="MobiDB-lite"/>
    </source>
</evidence>
<dbReference type="Pfam" id="PF00501">
    <property type="entry name" value="AMP-binding"/>
    <property type="match status" value="2"/>
</dbReference>
<dbReference type="Gene3D" id="3.30.300.30">
    <property type="match status" value="2"/>
</dbReference>
<evidence type="ECO:0000256" key="3">
    <source>
        <dbReference type="ARBA" id="ARBA00022553"/>
    </source>
</evidence>
<dbReference type="GO" id="GO:0031177">
    <property type="term" value="F:phosphopantetheine binding"/>
    <property type="evidence" value="ECO:0007669"/>
    <property type="project" value="InterPro"/>
</dbReference>
<dbReference type="InterPro" id="IPR020806">
    <property type="entry name" value="PKS_PP-bd"/>
</dbReference>